<feature type="domain" description="HipA N-terminal subdomain 1" evidence="5">
    <location>
        <begin position="20"/>
        <end position="113"/>
    </location>
</feature>
<feature type="domain" description="HipA-like C-terminal" evidence="4">
    <location>
        <begin position="160"/>
        <end position="377"/>
    </location>
</feature>
<evidence type="ECO:0000256" key="1">
    <source>
        <dbReference type="ARBA" id="ARBA00010164"/>
    </source>
</evidence>
<dbReference type="Pfam" id="PF07804">
    <property type="entry name" value="HipA_C"/>
    <property type="match status" value="1"/>
</dbReference>
<evidence type="ECO:0000313" key="7">
    <source>
        <dbReference type="Proteomes" id="UP001215231"/>
    </source>
</evidence>
<dbReference type="Pfam" id="PF13657">
    <property type="entry name" value="Couple_hipA"/>
    <property type="match status" value="1"/>
</dbReference>
<sequence length="404" mass="45070">MTSRAYVFIDGLEDEPIICGVVELDDQTNIGKFRYGQSYLQRPDAFALDPLHLPLHSNQFATRANRGMFGAVLDAGADSWGKKLIYSLHKTKPKDDLELVLAGSGTGVGALTFSLSRTASKPKKNKNTLGDMPMLLRGKDAILKDEEIPEEAKKAFEFGSSMGGARPKTVIEDKGKSYLAKFNRSDDLFNVCLVEHATMNMLREIKDLNMRVAETSIVKNHEEDILLVERFDCRDLRPSHHFLSANSILGTNKVTNASLSDSYTYGILAEFIMKHGAEPRDSHELFARMVFNILMGNTDDHSRNHAFVYSFSEVSWRLSPAYDVLPVNNTQQHGIGIGNLGRFGSIENALSQSRRFGLTQSKAKKIADKVQELTMEWRRYFSDSGVSDADIERLKGVIPDPVSV</sequence>
<protein>
    <submittedName>
        <fullName evidence="6">Type II toxin-antitoxin system HipA family toxin</fullName>
    </submittedName>
</protein>
<dbReference type="InterPro" id="IPR052028">
    <property type="entry name" value="HipA_Ser/Thr_kinase"/>
</dbReference>
<dbReference type="RefSeq" id="WP_274052619.1">
    <property type="nucleotide sequence ID" value="NZ_CP059693.1"/>
</dbReference>
<accession>A0ABY7VFV0</accession>
<keyword evidence="2" id="KW-0808">Transferase</keyword>
<reference evidence="6 7" key="1">
    <citation type="journal article" date="2022" name="Mar. Drugs">
        <title>Bioassay-Guided Fractionation Leads to the Detection of Cholic Acid Generated by the Rare Thalassomonas sp.</title>
        <authorList>
            <person name="Pheiffer F."/>
            <person name="Schneider Y.K."/>
            <person name="Hansen E.H."/>
            <person name="Andersen J.H."/>
            <person name="Isaksson J."/>
            <person name="Busche T."/>
            <person name="R C."/>
            <person name="Kalinowski J."/>
            <person name="Zyl L.V."/>
            <person name="Trindade M."/>
        </authorList>
    </citation>
    <scope>NUCLEOTIDE SEQUENCE [LARGE SCALE GENOMIC DNA]</scope>
    <source>
        <strain evidence="6 7">A5K-61T</strain>
    </source>
</reference>
<dbReference type="InterPro" id="IPR012893">
    <property type="entry name" value="HipA-like_C"/>
</dbReference>
<gene>
    <name evidence="6" type="ORF">H3N35_02335</name>
</gene>
<dbReference type="InterPro" id="IPR017508">
    <property type="entry name" value="HipA_N1"/>
</dbReference>
<evidence type="ECO:0000256" key="2">
    <source>
        <dbReference type="ARBA" id="ARBA00022679"/>
    </source>
</evidence>
<evidence type="ECO:0000259" key="5">
    <source>
        <dbReference type="Pfam" id="PF13657"/>
    </source>
</evidence>
<comment type="similarity">
    <text evidence="1">Belongs to the HipA Ser/Thr kinase family.</text>
</comment>
<proteinExistence type="inferred from homology"/>
<dbReference type="Gene3D" id="1.10.1070.20">
    <property type="match status" value="1"/>
</dbReference>
<dbReference type="Proteomes" id="UP001215231">
    <property type="component" value="Chromosome"/>
</dbReference>
<dbReference type="PANTHER" id="PTHR37419:SF8">
    <property type="entry name" value="TOXIN YJJJ"/>
    <property type="match status" value="1"/>
</dbReference>
<evidence type="ECO:0000256" key="3">
    <source>
        <dbReference type="ARBA" id="ARBA00022777"/>
    </source>
</evidence>
<dbReference type="PANTHER" id="PTHR37419">
    <property type="entry name" value="SERINE/THREONINE-PROTEIN KINASE TOXIN HIPA"/>
    <property type="match status" value="1"/>
</dbReference>
<evidence type="ECO:0000259" key="4">
    <source>
        <dbReference type="Pfam" id="PF07804"/>
    </source>
</evidence>
<dbReference type="EMBL" id="CP059693">
    <property type="protein sequence ID" value="WDE12345.1"/>
    <property type="molecule type" value="Genomic_DNA"/>
</dbReference>
<organism evidence="6 7">
    <name type="scientific">Thalassomonas haliotis</name>
    <dbReference type="NCBI Taxonomy" id="485448"/>
    <lineage>
        <taxon>Bacteria</taxon>
        <taxon>Pseudomonadati</taxon>
        <taxon>Pseudomonadota</taxon>
        <taxon>Gammaproteobacteria</taxon>
        <taxon>Alteromonadales</taxon>
        <taxon>Colwelliaceae</taxon>
        <taxon>Thalassomonas</taxon>
    </lineage>
</organism>
<keyword evidence="7" id="KW-1185">Reference proteome</keyword>
<evidence type="ECO:0000313" key="6">
    <source>
        <dbReference type="EMBL" id="WDE12345.1"/>
    </source>
</evidence>
<name>A0ABY7VFV0_9GAMM</name>
<keyword evidence="3" id="KW-0418">Kinase</keyword>